<reference evidence="1 2" key="1">
    <citation type="journal article" date="2023" name="bioRxiv">
        <title>An intranuclear bacterial parasite of deep-sea mussels expresses apoptosis inhibitors acquired from its host.</title>
        <authorList>
            <person name="Gonzalez Porras M.A."/>
            <person name="Assie A."/>
            <person name="Tietjen M."/>
            <person name="Violette M."/>
            <person name="Kleiner M."/>
            <person name="Gruber-Vodicka H."/>
            <person name="Dubilier N."/>
            <person name="Leisch N."/>
        </authorList>
    </citation>
    <scope>NUCLEOTIDE SEQUENCE [LARGE SCALE GENOMIC DNA]</scope>
    <source>
        <strain evidence="1">IAP13</strain>
    </source>
</reference>
<sequence length="1226" mass="138663">MKIIFFNGYVFLRMRNNDLYDVYKKFHNMLSCMFIMLMLVFCQQCYSVIEDEWDKDEDKIEWKKSSLKSIFFDNIINAYSSWCHGNNVKTAIIGSTGISILNGDSCLNDIKDIDIIINDKEEAGRLITHLNSIVQGVIYTIKDDNLTDLVTIGYRPVGENKELSDKAPECGKITMFDIKSNDPIAAVDIVVKDLGENDQMFIACEYYFKYGCKAENKEKASIPVLSPASYAMLDYSSMKSDMEYLRNCGDGAEVILDDNLKEVLYVCQNLNKVRTRLPFYKRLKVEKSNDVELMRMIGNVSFSYGDLVEKINKRTDIVEIIHKKACAFDYVLDSASDSQHLLTHAEWVKVLWDDFSICENDTDAVSFCCSLTKAINANCIIKERFLKSVSKIQIENSGVASGIVTPSLVGVFIYEWINMVISALCNDKNDGDEKSIPSTVFLNIVSDGAFLNDAGVYDLRREATDFFSCLNPLLPLVLSTGIPVVVFSPAKYGKRVISTLLSPDYAWRKWPLLMKFLSKIGNFITTENTLMKDLVFIAHSGSDRYYLCMKKFAKAKKIDPLLTAEELLLGKEEYAFENSKADSERAFASDLHVMDVMMKPCTSEKIAEVHDCDVYYDCDEYMELEKKLDNMCLGENNEVVMGTREIKEGGAVSNQYDCLVEEKTYKDFGSNKSEKISSLIKRALVCIDIGVDVGMEPERVAVYISNTSVYRGRIDDVCDGGSQMLWENTECKQEITSAININNVNDIMRCVFDAVSATCKKERGIMIYLDKCGDVIEQLSRADNLGCPLAPLIIGVYQMTKLVNKGIWSEQVIDIIQYFIKAVMRGNTQGVSCLYWLAEMTGSPQAFSLSMFVATIFNKYFSDKIVSLHFVLPQIGYNVLDEPNNISLPVVVGRCSSQKNNIEVSNVLKKTYPRYSELGGDSSLWEFGQSKSVADRIAYASHLAFYYLYSGDREKASIEFKEAVLAYAWLVGKIDDVLVIPNIIKAAGRSALYNVINCEKDSSYQYNDDFNNLRSCVEKEGGVYDFLWAVKSTLSHGELSPLDYFRNRIKCIVIKKSEGVVFENNNDLEDQLFEHNVLLDGNTINEYSRYAASNILKLNLAGAGARRKINKYKRQPSHKTVHNVRGCDGIYELFLGGAKAVDRAQRLHRDKMSKMGRVLKSDSDLYETNNMVPVFMFALSDHIETFTADMEIYEDMVLGNECVDVDRLVAEMRGKYTATFNDIVSQ</sequence>
<accession>A0AA90NNZ9</accession>
<dbReference type="EMBL" id="JASXSV010000049">
    <property type="protein sequence ID" value="MDP0590348.1"/>
    <property type="molecule type" value="Genomic_DNA"/>
</dbReference>
<name>A0AA90NNZ9_9GAMM</name>
<dbReference type="Proteomes" id="UP001178148">
    <property type="component" value="Unassembled WGS sequence"/>
</dbReference>
<evidence type="ECO:0000313" key="2">
    <source>
        <dbReference type="Proteomes" id="UP001178148"/>
    </source>
</evidence>
<keyword evidence="2" id="KW-1185">Reference proteome</keyword>
<comment type="caution">
    <text evidence="1">The sequence shown here is derived from an EMBL/GenBank/DDBJ whole genome shotgun (WGS) entry which is preliminary data.</text>
</comment>
<proteinExistence type="predicted"/>
<gene>
    <name evidence="1" type="ORF">QS748_14625</name>
</gene>
<evidence type="ECO:0000313" key="1">
    <source>
        <dbReference type="EMBL" id="MDP0590348.1"/>
    </source>
</evidence>
<dbReference type="AlphaFoldDB" id="A0AA90NNZ9"/>
<protein>
    <submittedName>
        <fullName evidence="1">Uncharacterized protein</fullName>
    </submittedName>
</protein>
<feature type="non-terminal residue" evidence="1">
    <location>
        <position position="1226"/>
    </location>
</feature>
<organism evidence="1 2">
    <name type="scientific">Candidatus Endonucleibacter bathymodioli</name>
    <dbReference type="NCBI Taxonomy" id="539814"/>
    <lineage>
        <taxon>Bacteria</taxon>
        <taxon>Pseudomonadati</taxon>
        <taxon>Pseudomonadota</taxon>
        <taxon>Gammaproteobacteria</taxon>
        <taxon>Oceanospirillales</taxon>
        <taxon>Endozoicomonadaceae</taxon>
        <taxon>Candidatus Endonucleibacter</taxon>
    </lineage>
</organism>